<feature type="region of interest" description="Disordered" evidence="1">
    <location>
        <begin position="342"/>
        <end position="549"/>
    </location>
</feature>
<feature type="region of interest" description="Disordered" evidence="1">
    <location>
        <begin position="44"/>
        <end position="82"/>
    </location>
</feature>
<sequence>MTEEILDFEEAVDFNLSDNPDALNNELLDESMFDLDGTMDFGIDEQLDKDVDTDAQDKAKENEGNNELNNVETTPPPEEDPEELKLGLDEVFDMDDPDFLKDFSDVNGGLDNDGNLEDDEFWKEFGLDKQDSLDKEIENDSRTGKLTPEKLETDNATVTSKSSQKENTLSAKKLASSESDAAKGVKGDSKKSNSPSTGKSAPMQRSTQQRSSHQRQLQPPSNHHSQQNNQNFRGRGMRRNDWRPGNEFFNGNMSSFRSGFGPGIEGMPGMPIPMGNPMIPNMNIPGPMIGPNIHVNPNFARLRPHALPFANQMGQFPPMGSGGPPMNMMPFQGQMDISPFHPSMSPMGGRGNNNSFAARGGNSAFNHHSALPSRRPVGQQQNNQNPRMTSSSLPKRKTPVDGFEQKEPANKKNAANGKSVASETKPAASTTNTQKVVDRTKPVPVNTGKDSSSTHSERNFKSGLPTPANTNATTTTKPKLNTTPAALASTSSTSSSKSTNKPISRQIQKTASTKAVPKPVVKTSSAVNSSTQATSQTKSTVNANNGKTAAGSNRLTIANVDESVTKRDLQTLANSIPGGFSSITLDRTGHSAEIAFKTVEGAKLFRRIHNRSQLGGSNIVTHPSRQE</sequence>
<evidence type="ECO:0000313" key="2">
    <source>
        <dbReference type="EMBL" id="CAG8469884.1"/>
    </source>
</evidence>
<accession>A0A9N8Z3L5</accession>
<feature type="compositionally biased region" description="Basic and acidic residues" evidence="1">
    <location>
        <begin position="122"/>
        <end position="153"/>
    </location>
</feature>
<comment type="caution">
    <text evidence="2">The sequence shown here is derived from an EMBL/GenBank/DDBJ whole genome shotgun (WGS) entry which is preliminary data.</text>
</comment>
<feature type="compositionally biased region" description="Polar residues" evidence="1">
    <location>
        <begin position="378"/>
        <end position="393"/>
    </location>
</feature>
<feature type="region of interest" description="Disordered" evidence="1">
    <location>
        <begin position="97"/>
        <end position="250"/>
    </location>
</feature>
<name>A0A9N8Z3L5_9GLOM</name>
<evidence type="ECO:0000313" key="3">
    <source>
        <dbReference type="Proteomes" id="UP000789342"/>
    </source>
</evidence>
<dbReference type="AlphaFoldDB" id="A0A9N8Z3L5"/>
<feature type="compositionally biased region" description="Basic and acidic residues" evidence="1">
    <location>
        <begin position="180"/>
        <end position="191"/>
    </location>
</feature>
<feature type="compositionally biased region" description="Polar residues" evidence="1">
    <location>
        <begin position="503"/>
        <end position="513"/>
    </location>
</feature>
<proteinExistence type="predicted"/>
<feature type="compositionally biased region" description="Low complexity" evidence="1">
    <location>
        <begin position="204"/>
        <end position="231"/>
    </location>
</feature>
<dbReference type="Proteomes" id="UP000789342">
    <property type="component" value="Unassembled WGS sequence"/>
</dbReference>
<feature type="compositionally biased region" description="Low complexity" evidence="1">
    <location>
        <begin position="464"/>
        <end position="502"/>
    </location>
</feature>
<gene>
    <name evidence="2" type="ORF">AMORRO_LOCUS1805</name>
</gene>
<feature type="compositionally biased region" description="Polar residues" evidence="1">
    <location>
        <begin position="154"/>
        <end position="170"/>
    </location>
</feature>
<dbReference type="OrthoDB" id="2428461at2759"/>
<evidence type="ECO:0000256" key="1">
    <source>
        <dbReference type="SAM" id="MobiDB-lite"/>
    </source>
</evidence>
<organism evidence="2 3">
    <name type="scientific">Acaulospora morrowiae</name>
    <dbReference type="NCBI Taxonomy" id="94023"/>
    <lineage>
        <taxon>Eukaryota</taxon>
        <taxon>Fungi</taxon>
        <taxon>Fungi incertae sedis</taxon>
        <taxon>Mucoromycota</taxon>
        <taxon>Glomeromycotina</taxon>
        <taxon>Glomeromycetes</taxon>
        <taxon>Diversisporales</taxon>
        <taxon>Acaulosporaceae</taxon>
        <taxon>Acaulospora</taxon>
    </lineage>
</organism>
<feature type="compositionally biased region" description="Polar residues" evidence="1">
    <location>
        <begin position="419"/>
        <end position="435"/>
    </location>
</feature>
<dbReference type="EMBL" id="CAJVPV010000697">
    <property type="protein sequence ID" value="CAG8469884.1"/>
    <property type="molecule type" value="Genomic_DNA"/>
</dbReference>
<protein>
    <submittedName>
        <fullName evidence="2">16095_t:CDS:1</fullName>
    </submittedName>
</protein>
<feature type="compositionally biased region" description="Low complexity" evidence="1">
    <location>
        <begin position="529"/>
        <end position="540"/>
    </location>
</feature>
<keyword evidence="3" id="KW-1185">Reference proteome</keyword>
<reference evidence="2" key="1">
    <citation type="submission" date="2021-06" db="EMBL/GenBank/DDBJ databases">
        <authorList>
            <person name="Kallberg Y."/>
            <person name="Tangrot J."/>
            <person name="Rosling A."/>
        </authorList>
    </citation>
    <scope>NUCLEOTIDE SEQUENCE</scope>
    <source>
        <strain evidence="2">CL551</strain>
    </source>
</reference>
<feature type="compositionally biased region" description="Basic and acidic residues" evidence="1">
    <location>
        <begin position="46"/>
        <end position="63"/>
    </location>
</feature>